<dbReference type="Gene3D" id="3.40.50.150">
    <property type="entry name" value="Vaccinia Virus protein VP39"/>
    <property type="match status" value="1"/>
</dbReference>
<protein>
    <submittedName>
        <fullName evidence="3">Methyltransferase-like protein</fullName>
    </submittedName>
</protein>
<dbReference type="InterPro" id="IPR029063">
    <property type="entry name" value="SAM-dependent_MTases_sf"/>
</dbReference>
<dbReference type="AlphaFoldDB" id="A0A7I4Z1B8"/>
<feature type="chain" id="PRO_5029900068" evidence="1">
    <location>
        <begin position="22"/>
        <end position="357"/>
    </location>
</feature>
<proteinExistence type="predicted"/>
<sequence length="357" mass="41216">MSGRTLVLLALFGALLGGVWYQFTKWKPSKPVQPQVLIAYAPFMNETKTAKAILKKLLATPQRVIDTLCSEGTGQCFNVIDRYELASERLLAFRGLRHMGEGSVLLLSEARIIPPYPMTWSNFNSKTWRLHKETVRLTYARMMIAGSFFSGALDYNSTEVQNILILGLGGGIINNYYTTMRHLKLNVTTIDNDPVMKIIAEKWYEFEKSPMQRIIVDDGLRYIRQAVKRGESYDVLLIDVSYNDHRPLMAPVEDFLASDEIEQMKAIIKEDGAVIVNIVTRRDTMDEADRVHFAYSRHFPSCYFMQFGKYDKMLFCSKKQKNSWLDNRDDLYHRFQAIDEKLGFMLFREMQRTSSTG</sequence>
<organism evidence="2 3">
    <name type="scientific">Haemonchus contortus</name>
    <name type="common">Barber pole worm</name>
    <dbReference type="NCBI Taxonomy" id="6289"/>
    <lineage>
        <taxon>Eukaryota</taxon>
        <taxon>Metazoa</taxon>
        <taxon>Ecdysozoa</taxon>
        <taxon>Nematoda</taxon>
        <taxon>Chromadorea</taxon>
        <taxon>Rhabditida</taxon>
        <taxon>Rhabditina</taxon>
        <taxon>Rhabditomorpha</taxon>
        <taxon>Strongyloidea</taxon>
        <taxon>Trichostrongylidae</taxon>
        <taxon>Haemonchus</taxon>
    </lineage>
</organism>
<keyword evidence="1" id="KW-0732">Signal</keyword>
<accession>A0A7I4Z1B8</accession>
<keyword evidence="2" id="KW-1185">Reference proteome</keyword>
<evidence type="ECO:0000256" key="1">
    <source>
        <dbReference type="SAM" id="SignalP"/>
    </source>
</evidence>
<feature type="signal peptide" evidence="1">
    <location>
        <begin position="1"/>
        <end position="21"/>
    </location>
</feature>
<evidence type="ECO:0000313" key="3">
    <source>
        <dbReference type="WBParaSite" id="HCON_00167880-00001"/>
    </source>
</evidence>
<dbReference type="OrthoDB" id="411785at2759"/>
<dbReference type="SUPFAM" id="SSF53335">
    <property type="entry name" value="S-adenosyl-L-methionine-dependent methyltransferases"/>
    <property type="match status" value="1"/>
</dbReference>
<name>A0A7I4Z1B8_HAECO</name>
<dbReference type="Proteomes" id="UP000025227">
    <property type="component" value="Unplaced"/>
</dbReference>
<evidence type="ECO:0000313" key="2">
    <source>
        <dbReference type="Proteomes" id="UP000025227"/>
    </source>
</evidence>
<dbReference type="WBParaSite" id="HCON_00167880-00001">
    <property type="protein sequence ID" value="HCON_00167880-00001"/>
    <property type="gene ID" value="HCON_00167880"/>
</dbReference>
<reference evidence="3" key="1">
    <citation type="submission" date="2020-12" db="UniProtKB">
        <authorList>
            <consortium name="WormBaseParasite"/>
        </authorList>
    </citation>
    <scope>IDENTIFICATION</scope>
    <source>
        <strain evidence="3">MHco3</strain>
    </source>
</reference>